<name>A0A0C2MIB0_THEKT</name>
<proteinExistence type="predicted"/>
<organism evidence="2 3">
    <name type="scientific">Thelohanellus kitauei</name>
    <name type="common">Myxosporean</name>
    <dbReference type="NCBI Taxonomy" id="669202"/>
    <lineage>
        <taxon>Eukaryota</taxon>
        <taxon>Metazoa</taxon>
        <taxon>Cnidaria</taxon>
        <taxon>Myxozoa</taxon>
        <taxon>Myxosporea</taxon>
        <taxon>Bivalvulida</taxon>
        <taxon>Platysporina</taxon>
        <taxon>Myxobolidae</taxon>
        <taxon>Thelohanellus</taxon>
    </lineage>
</organism>
<sequence>MLSDYDMIAYPSDVFQKRACLRKRLGGTVIFHVKLRQKAVILLGPFSMENQDKLHDFFAKFDRSKKRDGFNTLNEIAQKAQKKLEAQLLRQQKKGEKSQQDDDDEWKPIEADLGVETLVPFDFDLDDNVIESLDSLKISQCDQQNKVLGLEEDLTWKAPVQKPQPEVEAKPAEVEQKSKPVGKFVVGGSRPKPPPKALNLDSDFPDIVDAYGGKKNKKKNNGKKSAGPVKQPVPQV</sequence>
<dbReference type="EMBL" id="JWZT01003429">
    <property type="protein sequence ID" value="KII66836.1"/>
    <property type="molecule type" value="Genomic_DNA"/>
</dbReference>
<dbReference type="Proteomes" id="UP000031668">
    <property type="component" value="Unassembled WGS sequence"/>
</dbReference>
<dbReference type="AlphaFoldDB" id="A0A0C2MIB0"/>
<feature type="region of interest" description="Disordered" evidence="1">
    <location>
        <begin position="159"/>
        <end position="236"/>
    </location>
</feature>
<evidence type="ECO:0000256" key="1">
    <source>
        <dbReference type="SAM" id="MobiDB-lite"/>
    </source>
</evidence>
<reference evidence="2 3" key="1">
    <citation type="journal article" date="2014" name="Genome Biol. Evol.">
        <title>The genome of the myxosporean Thelohanellus kitauei shows adaptations to nutrient acquisition within its fish host.</title>
        <authorList>
            <person name="Yang Y."/>
            <person name="Xiong J."/>
            <person name="Zhou Z."/>
            <person name="Huo F."/>
            <person name="Miao W."/>
            <person name="Ran C."/>
            <person name="Liu Y."/>
            <person name="Zhang J."/>
            <person name="Feng J."/>
            <person name="Wang M."/>
            <person name="Wang M."/>
            <person name="Wang L."/>
            <person name="Yao B."/>
        </authorList>
    </citation>
    <scope>NUCLEOTIDE SEQUENCE [LARGE SCALE GENOMIC DNA]</scope>
    <source>
        <strain evidence="2">Wuqing</strain>
    </source>
</reference>
<evidence type="ECO:0000313" key="3">
    <source>
        <dbReference type="Proteomes" id="UP000031668"/>
    </source>
</evidence>
<gene>
    <name evidence="2" type="ORF">RF11_11782</name>
</gene>
<dbReference type="OrthoDB" id="10616733at2759"/>
<evidence type="ECO:0000313" key="2">
    <source>
        <dbReference type="EMBL" id="KII66836.1"/>
    </source>
</evidence>
<comment type="caution">
    <text evidence="2">The sequence shown here is derived from an EMBL/GenBank/DDBJ whole genome shotgun (WGS) entry which is preliminary data.</text>
</comment>
<accession>A0A0C2MIB0</accession>
<feature type="compositionally biased region" description="Basic and acidic residues" evidence="1">
    <location>
        <begin position="165"/>
        <end position="178"/>
    </location>
</feature>
<protein>
    <submittedName>
        <fullName evidence="2">Uncharacterized protein</fullName>
    </submittedName>
</protein>
<keyword evidence="3" id="KW-1185">Reference proteome</keyword>